<organism evidence="1 2">
    <name type="scientific">Paenibacillus mesotrionivorans</name>
    <dbReference type="NCBI Taxonomy" id="3160968"/>
    <lineage>
        <taxon>Bacteria</taxon>
        <taxon>Bacillati</taxon>
        <taxon>Bacillota</taxon>
        <taxon>Bacilli</taxon>
        <taxon>Bacillales</taxon>
        <taxon>Paenibacillaceae</taxon>
        <taxon>Paenibacillus</taxon>
    </lineage>
</organism>
<dbReference type="EMBL" id="JBJURJ010000012">
    <property type="protein sequence ID" value="MFM9330226.1"/>
    <property type="molecule type" value="Genomic_DNA"/>
</dbReference>
<accession>A0ACC7P2Q2</accession>
<comment type="caution">
    <text evidence="1">The sequence shown here is derived from an EMBL/GenBank/DDBJ whole genome shotgun (WGS) entry which is preliminary data.</text>
</comment>
<protein>
    <submittedName>
        <fullName evidence="1">Lipid II flippase Amj family protein</fullName>
    </submittedName>
</protein>
<gene>
    <name evidence="1" type="ORF">ACI1P1_18155</name>
</gene>
<dbReference type="Proteomes" id="UP001631969">
    <property type="component" value="Unassembled WGS sequence"/>
</dbReference>
<proteinExistence type="predicted"/>
<evidence type="ECO:0000313" key="2">
    <source>
        <dbReference type="Proteomes" id="UP001631969"/>
    </source>
</evidence>
<evidence type="ECO:0000313" key="1">
    <source>
        <dbReference type="EMBL" id="MFM9330226.1"/>
    </source>
</evidence>
<keyword evidence="2" id="KW-1185">Reference proteome</keyword>
<sequence>MTAIIVTVCILTGLIHCAETLSYSLRLAGVRTGKLAVSLSLTGILLLVSRTANMVQSPLAGGLIDLARAEPGVPLKEGYHWIIMASSVGTAVAIILFPSFVLLFSRMISHLETAGSLPRMVTSVTVEQLRNARYHLRRPRWSMLRSLRYHGVPYSLFIMNACVTGIYTVGVLAALYASFLFPDMAAFTSQSSGLINGVATILLTVFIDPHLAMLTDKAQRDPKAQAGLGQVLGAFMLSRLAGTLLAQLLFLPAAYWIGWVSGLLH</sequence>
<reference evidence="1" key="1">
    <citation type="submission" date="2024-12" db="EMBL/GenBank/DDBJ databases">
        <authorList>
            <person name="Wu N."/>
        </authorList>
    </citation>
    <scope>NUCLEOTIDE SEQUENCE</scope>
    <source>
        <strain evidence="1">P15</strain>
    </source>
</reference>
<name>A0ACC7P2Q2_9BACL</name>